<dbReference type="Proteomes" id="UP000005631">
    <property type="component" value="Chromosome"/>
</dbReference>
<evidence type="ECO:0000313" key="5">
    <source>
        <dbReference type="Proteomes" id="UP000005631"/>
    </source>
</evidence>
<evidence type="ECO:0000256" key="1">
    <source>
        <dbReference type="ARBA" id="ARBA00007274"/>
    </source>
</evidence>
<dbReference type="Pfam" id="PF17836">
    <property type="entry name" value="PglD_N"/>
    <property type="match status" value="1"/>
</dbReference>
<dbReference type="SUPFAM" id="SSF51161">
    <property type="entry name" value="Trimeric LpxA-like enzymes"/>
    <property type="match status" value="1"/>
</dbReference>
<dbReference type="CDD" id="cd03360">
    <property type="entry name" value="LbH_AT_putative"/>
    <property type="match status" value="1"/>
</dbReference>
<dbReference type="KEGG" id="oho:Oweho_3318"/>
<dbReference type="RefSeq" id="WP_014203616.1">
    <property type="nucleotide sequence ID" value="NC_016599.1"/>
</dbReference>
<comment type="similarity">
    <text evidence="1">Belongs to the transferase hexapeptide repeat family.</text>
</comment>
<dbReference type="PANTHER" id="PTHR43300">
    <property type="entry name" value="ACETYLTRANSFERASE"/>
    <property type="match status" value="1"/>
</dbReference>
<organism evidence="4 5">
    <name type="scientific">Owenweeksia hongkongensis (strain DSM 17368 / CIP 108786 / JCM 12287 / NRRL B-23963 / UST20020801)</name>
    <dbReference type="NCBI Taxonomy" id="926562"/>
    <lineage>
        <taxon>Bacteria</taxon>
        <taxon>Pseudomonadati</taxon>
        <taxon>Bacteroidota</taxon>
        <taxon>Flavobacteriia</taxon>
        <taxon>Flavobacteriales</taxon>
        <taxon>Owenweeksiaceae</taxon>
        <taxon>Owenweeksia</taxon>
    </lineage>
</organism>
<name>G8R4V5_OWEHD</name>
<accession>G8R4V5</accession>
<gene>
    <name evidence="4" type="ordered locus">Oweho_3318</name>
</gene>
<dbReference type="InterPro" id="IPR041561">
    <property type="entry name" value="PglD_N"/>
</dbReference>
<dbReference type="Gene3D" id="3.40.50.20">
    <property type="match status" value="1"/>
</dbReference>
<dbReference type="InterPro" id="IPR020019">
    <property type="entry name" value="AcTrfase_PglD-like"/>
</dbReference>
<dbReference type="InterPro" id="IPR050179">
    <property type="entry name" value="Trans_hexapeptide_repeat"/>
</dbReference>
<dbReference type="eggNOG" id="COG0110">
    <property type="taxonomic scope" value="Bacteria"/>
</dbReference>
<protein>
    <submittedName>
        <fullName evidence="4">Sugar O-acyltransferase, sialic acid O-acetyltransferase NeuD family</fullName>
    </submittedName>
</protein>
<reference evidence="4 5" key="1">
    <citation type="journal article" date="2012" name="Stand. Genomic Sci.">
        <title>Genome sequence of the orange-pigmented seawater bacterium Owenweeksia hongkongensis type strain (UST20020801(T)).</title>
        <authorList>
            <person name="Riedel T."/>
            <person name="Held B."/>
            <person name="Nolan M."/>
            <person name="Lucas S."/>
            <person name="Lapidus A."/>
            <person name="Tice H."/>
            <person name="Del Rio T.G."/>
            <person name="Cheng J.F."/>
            <person name="Han C."/>
            <person name="Tapia R."/>
            <person name="Goodwin L.A."/>
            <person name="Pitluck S."/>
            <person name="Liolios K."/>
            <person name="Mavromatis K."/>
            <person name="Pagani I."/>
            <person name="Ivanova N."/>
            <person name="Mikhailova N."/>
            <person name="Pati A."/>
            <person name="Chen A."/>
            <person name="Palaniappan K."/>
            <person name="Rohde M."/>
            <person name="Tindall B.J."/>
            <person name="Detter J.C."/>
            <person name="Goker M."/>
            <person name="Woyke T."/>
            <person name="Bristow J."/>
            <person name="Eisen J.A."/>
            <person name="Markowitz V."/>
            <person name="Hugenholtz P."/>
            <person name="Klenk H.P."/>
            <person name="Kyrpides N.C."/>
        </authorList>
    </citation>
    <scope>NUCLEOTIDE SEQUENCE</scope>
    <source>
        <strain evidence="5">DSM 17368 / JCM 12287 / NRRL B-23963</strain>
    </source>
</reference>
<dbReference type="InterPro" id="IPR011004">
    <property type="entry name" value="Trimer_LpxA-like_sf"/>
</dbReference>
<dbReference type="HOGENOM" id="CLU_081811_1_1_10"/>
<keyword evidence="4" id="KW-0808">Transferase</keyword>
<evidence type="ECO:0000313" key="4">
    <source>
        <dbReference type="EMBL" id="AEV34269.1"/>
    </source>
</evidence>
<dbReference type="AlphaFoldDB" id="G8R4V5"/>
<feature type="active site" description="Proton acceptor" evidence="2">
    <location>
        <position position="140"/>
    </location>
</feature>
<feature type="domain" description="PglD N-terminal" evidence="3">
    <location>
        <begin position="5"/>
        <end position="83"/>
    </location>
</feature>
<dbReference type="STRING" id="926562.Oweho_3318"/>
<dbReference type="Gene3D" id="2.160.10.10">
    <property type="entry name" value="Hexapeptide repeat proteins"/>
    <property type="match status" value="1"/>
</dbReference>
<dbReference type="PANTHER" id="PTHR43300:SF7">
    <property type="entry name" value="UDP-N-ACETYLBACILLOSAMINE N-ACETYLTRANSFERASE"/>
    <property type="match status" value="1"/>
</dbReference>
<feature type="site" description="Increases basicity of active site His" evidence="2">
    <location>
        <position position="141"/>
    </location>
</feature>
<keyword evidence="4" id="KW-0012">Acyltransferase</keyword>
<keyword evidence="5" id="KW-1185">Reference proteome</keyword>
<dbReference type="NCBIfam" id="TIGR03570">
    <property type="entry name" value="NeuD_NnaD"/>
    <property type="match status" value="1"/>
</dbReference>
<dbReference type="OrthoDB" id="708224at2"/>
<proteinExistence type="inferred from homology"/>
<dbReference type="EMBL" id="CP003156">
    <property type="protein sequence ID" value="AEV34269.1"/>
    <property type="molecule type" value="Genomic_DNA"/>
</dbReference>
<sequence length="212" mass="22679">MAQTVVIIGAGGLGREVAATIQYYLADSFSLQGFVDDGLPHGEYVNDLKVLGGIDWLINSDEDFYVVLAVASPKVKKLIHERLKEKSFTYPNIIHPYARLHSPDFVEMGEGNIISDGCIITTNVFIGNFNLINLSCTVGHDATIADYCSIMPSVNISGGARLQNEVYVGTGAKLIKATTLYTGCVVGAGAVVNTDIPSYKSFAGVPAKELQS</sequence>
<evidence type="ECO:0000259" key="3">
    <source>
        <dbReference type="Pfam" id="PF17836"/>
    </source>
</evidence>
<evidence type="ECO:0000256" key="2">
    <source>
        <dbReference type="PIRSR" id="PIRSR620019-1"/>
    </source>
</evidence>
<dbReference type="GO" id="GO:0016746">
    <property type="term" value="F:acyltransferase activity"/>
    <property type="evidence" value="ECO:0007669"/>
    <property type="project" value="UniProtKB-KW"/>
</dbReference>